<dbReference type="OrthoDB" id="117402at2"/>
<dbReference type="InterPro" id="IPR036249">
    <property type="entry name" value="Thioredoxin-like_sf"/>
</dbReference>
<evidence type="ECO:0000259" key="3">
    <source>
        <dbReference type="Pfam" id="PF13462"/>
    </source>
</evidence>
<evidence type="ECO:0000313" key="4">
    <source>
        <dbReference type="EMBL" id="RBP98003.1"/>
    </source>
</evidence>
<dbReference type="InterPro" id="IPR012336">
    <property type="entry name" value="Thioredoxin-like_fold"/>
</dbReference>
<evidence type="ECO:0000256" key="1">
    <source>
        <dbReference type="SAM" id="MobiDB-lite"/>
    </source>
</evidence>
<dbReference type="EMBL" id="PDCG01000002">
    <property type="protein sequence ID" value="RBP98003.1"/>
    <property type="molecule type" value="Genomic_DNA"/>
</dbReference>
<keyword evidence="2" id="KW-1133">Transmembrane helix</keyword>
<comment type="caution">
    <text evidence="4">The sequence shown here is derived from an EMBL/GenBank/DDBJ whole genome shotgun (WGS) entry which is preliminary data.</text>
</comment>
<feature type="transmembrane region" description="Helical" evidence="2">
    <location>
        <begin position="48"/>
        <end position="69"/>
    </location>
</feature>
<dbReference type="Proteomes" id="UP000252530">
    <property type="component" value="Unassembled WGS sequence"/>
</dbReference>
<feature type="domain" description="Thioredoxin-like fold" evidence="3">
    <location>
        <begin position="130"/>
        <end position="269"/>
    </location>
</feature>
<dbReference type="SUPFAM" id="SSF52833">
    <property type="entry name" value="Thioredoxin-like"/>
    <property type="match status" value="1"/>
</dbReference>
<reference evidence="4 5" key="1">
    <citation type="submission" date="2017-10" db="EMBL/GenBank/DDBJ databases">
        <title>Bifidobacterium xylocopum sp. nov. and Bifidobacterium aemilianum sp. nov., from the carpenter bee (Xylocopa violacea) digestive tract.</title>
        <authorList>
            <person name="Alberoni D."/>
            <person name="Baffoni L."/>
            <person name="Di Gioia D."/>
            <person name="Gaggia F."/>
            <person name="Biavati B."/>
        </authorList>
    </citation>
    <scope>NUCLEOTIDE SEQUENCE [LARGE SCALE GENOMIC DNA]</scope>
    <source>
        <strain evidence="4 5">XV10</strain>
    </source>
</reference>
<keyword evidence="2" id="KW-0812">Transmembrane</keyword>
<keyword evidence="2" id="KW-0472">Membrane</keyword>
<dbReference type="AlphaFoldDB" id="A0A366KA56"/>
<name>A0A366KA56_9BIFI</name>
<evidence type="ECO:0000313" key="5">
    <source>
        <dbReference type="Proteomes" id="UP000252530"/>
    </source>
</evidence>
<protein>
    <submittedName>
        <fullName evidence="4">Disulfide bond formation protein DsbA</fullName>
    </submittedName>
</protein>
<feature type="region of interest" description="Disordered" evidence="1">
    <location>
        <begin position="1"/>
        <end position="34"/>
    </location>
</feature>
<feature type="region of interest" description="Disordered" evidence="1">
    <location>
        <begin position="75"/>
        <end position="98"/>
    </location>
</feature>
<accession>A0A366KA56</accession>
<dbReference type="Gene3D" id="3.40.30.10">
    <property type="entry name" value="Glutaredoxin"/>
    <property type="match status" value="1"/>
</dbReference>
<gene>
    <name evidence="4" type="ORF">CRD60_02145</name>
</gene>
<organism evidence="4 5">
    <name type="scientific">Bifidobacterium aemilianum</name>
    <dbReference type="NCBI Taxonomy" id="2493120"/>
    <lineage>
        <taxon>Bacteria</taxon>
        <taxon>Bacillati</taxon>
        <taxon>Actinomycetota</taxon>
        <taxon>Actinomycetes</taxon>
        <taxon>Bifidobacteriales</taxon>
        <taxon>Bifidobacteriaceae</taxon>
        <taxon>Bifidobacterium</taxon>
    </lineage>
</organism>
<dbReference type="RefSeq" id="WP_113859687.1">
    <property type="nucleotide sequence ID" value="NZ_PDCG01000002.1"/>
</dbReference>
<proteinExistence type="predicted"/>
<keyword evidence="5" id="KW-1185">Reference proteome</keyword>
<evidence type="ECO:0000256" key="2">
    <source>
        <dbReference type="SAM" id="Phobius"/>
    </source>
</evidence>
<dbReference type="Pfam" id="PF13462">
    <property type="entry name" value="Thioredoxin_4"/>
    <property type="match status" value="1"/>
</dbReference>
<sequence>MALADESGNRQSPADIRPQDPAQQGRGQAPLPDAPECRASFRVQPRALMLILSVVIVLALVLGALFYAFGSSRNNAARPTSGPSATAKPGPAPAAPKPLDNEAYRALQAVQVRPDKADAQGGFIVGRQGVGKPTAKVPTIDIYMDFLCPPCGQLHQILDPTLMALVDAGQANVGIHFMSFLDSHRPDQYSSRTASMAATVAQEAPDCFLPLVEALYAKDFQPSEESQDPISNETLAQVALKVGVPQEVADHAVQGQYLDWVQKLTDYTKTRPDLEHPSGQFKGQMTTPTLIINNSYFPVGELGSNSDGKSALCKAIGLQPAKLGDPSAQPSIGADRTFFPL</sequence>